<gene>
    <name evidence="5" type="ORF">GA0070613_0815</name>
</gene>
<dbReference type="RefSeq" id="WP_089011047.1">
    <property type="nucleotide sequence ID" value="NZ_LT607754.1"/>
</dbReference>
<dbReference type="EMBL" id="LT607754">
    <property type="protein sequence ID" value="SCG40865.1"/>
    <property type="molecule type" value="Genomic_DNA"/>
</dbReference>
<feature type="signal peptide" evidence="2">
    <location>
        <begin position="1"/>
        <end position="21"/>
    </location>
</feature>
<keyword evidence="6" id="KW-1185">Reference proteome</keyword>
<feature type="domain" description="Lipoprotein LpqB C-terminal" evidence="4">
    <location>
        <begin position="341"/>
        <end position="538"/>
    </location>
</feature>
<dbReference type="AlphaFoldDB" id="A0A1C5H492"/>
<accession>A0A1C5H492</accession>
<dbReference type="Pfam" id="PF10647">
    <property type="entry name" value="Gmad1"/>
    <property type="match status" value="1"/>
</dbReference>
<evidence type="ECO:0000259" key="4">
    <source>
        <dbReference type="Pfam" id="PF10647"/>
    </source>
</evidence>
<dbReference type="PROSITE" id="PS51257">
    <property type="entry name" value="PROKAR_LIPOPROTEIN"/>
    <property type="match status" value="1"/>
</dbReference>
<keyword evidence="2" id="KW-0732">Signal</keyword>
<evidence type="ECO:0000313" key="6">
    <source>
        <dbReference type="Proteomes" id="UP000198221"/>
    </source>
</evidence>
<feature type="chain" id="PRO_5039650553" evidence="2">
    <location>
        <begin position="22"/>
        <end position="597"/>
    </location>
</feature>
<evidence type="ECO:0000313" key="5">
    <source>
        <dbReference type="EMBL" id="SCG40865.1"/>
    </source>
</evidence>
<protein>
    <submittedName>
        <fullName evidence="5">Lipoprotein LpqB beta-propeller domain-containing protein</fullName>
    </submittedName>
</protein>
<dbReference type="Pfam" id="PF10646">
    <property type="entry name" value="Germane"/>
    <property type="match status" value="1"/>
</dbReference>
<sequence>MRRRLLAALLGGALLPAGLTGCGIPADSDVQVDGPGPAAGAGFTNGGGAQPVTQTASSDPKEFILNYLAAAAGEREQAYSRVTQFVAKEAKGLPPKKQNSEVALTVVRLREKPEATPNSDGTSVVTVKVQQVGVLRADGTLAPPVATETTYQFRLRPADTGQPGLLITDLPNVMLLSDEALRTYYRARTIYFWNSNQSRLVPDLRYLPLAMSAERQVTEVIKWLARGPSDWLDTGVSRLPDRTNLINNATSSDGRWEVNLDMPGAKDAWLARLGTQLAWSLPELNGQLDLRIQNQNRLTIDVRQERLDHPTYPSSGSPERYCVYDGAIHPLSFPGGSRGTVPVGPAQNKGVVSAALSRSQDDILAALVVTGADRRQRLRVGSGPNPVTKFNDSGWYASLGRPVWLRSLDRKNPYGLVVADNNRLYRFDGQAGMELVSLAVPGRVTAVAASLDGHRIALIVDGALYVAVVSLDGGVVTVGQPRRLITRLTGLTAVDWYAENELVFAGSEGRPAIYQTTVDGGLETALKRDIGARVTHLSAYPGGPVPGLPTGSFMYEANRVAYRNNPFGTIQRDQVLDVTPPAAGVKPSNPTVPFFLY</sequence>
<dbReference type="InterPro" id="IPR011042">
    <property type="entry name" value="6-blade_b-propeller_TolB-like"/>
</dbReference>
<feature type="domain" description="GerMN" evidence="3">
    <location>
        <begin position="189"/>
        <end position="291"/>
    </location>
</feature>
<dbReference type="SUPFAM" id="SSF82171">
    <property type="entry name" value="DPP6 N-terminal domain-like"/>
    <property type="match status" value="1"/>
</dbReference>
<dbReference type="InterPro" id="IPR018910">
    <property type="entry name" value="LpqB_C"/>
</dbReference>
<dbReference type="InterPro" id="IPR019606">
    <property type="entry name" value="GerMN"/>
</dbReference>
<dbReference type="Proteomes" id="UP000198221">
    <property type="component" value="Chromosome I"/>
</dbReference>
<evidence type="ECO:0000256" key="2">
    <source>
        <dbReference type="SAM" id="SignalP"/>
    </source>
</evidence>
<organism evidence="5 6">
    <name type="scientific">Micromonospora inositola</name>
    <dbReference type="NCBI Taxonomy" id="47865"/>
    <lineage>
        <taxon>Bacteria</taxon>
        <taxon>Bacillati</taxon>
        <taxon>Actinomycetota</taxon>
        <taxon>Actinomycetes</taxon>
        <taxon>Micromonosporales</taxon>
        <taxon>Micromonosporaceae</taxon>
        <taxon>Micromonospora</taxon>
    </lineage>
</organism>
<reference evidence="6" key="1">
    <citation type="submission" date="2016-06" db="EMBL/GenBank/DDBJ databases">
        <authorList>
            <person name="Varghese N."/>
            <person name="Submissions Spin"/>
        </authorList>
    </citation>
    <scope>NUCLEOTIDE SEQUENCE [LARGE SCALE GENOMIC DNA]</scope>
    <source>
        <strain evidence="6">DSM 43819</strain>
    </source>
</reference>
<feature type="compositionally biased region" description="Gly residues" evidence="1">
    <location>
        <begin position="37"/>
        <end position="49"/>
    </location>
</feature>
<evidence type="ECO:0000256" key="1">
    <source>
        <dbReference type="SAM" id="MobiDB-lite"/>
    </source>
</evidence>
<evidence type="ECO:0000259" key="3">
    <source>
        <dbReference type="Pfam" id="PF10646"/>
    </source>
</evidence>
<keyword evidence="5" id="KW-0449">Lipoprotein</keyword>
<name>A0A1C5H492_9ACTN</name>
<proteinExistence type="predicted"/>
<dbReference type="OrthoDB" id="5172668at2"/>
<dbReference type="Gene3D" id="2.120.10.30">
    <property type="entry name" value="TolB, C-terminal domain"/>
    <property type="match status" value="1"/>
</dbReference>
<feature type="region of interest" description="Disordered" evidence="1">
    <location>
        <begin position="33"/>
        <end position="56"/>
    </location>
</feature>